<evidence type="ECO:0000259" key="8">
    <source>
        <dbReference type="PROSITE" id="PS51294"/>
    </source>
</evidence>
<feature type="domain" description="Myb-like" evidence="6">
    <location>
        <begin position="864"/>
        <end position="914"/>
    </location>
</feature>
<dbReference type="GO" id="GO:0042393">
    <property type="term" value="F:histone binding"/>
    <property type="evidence" value="ECO:0007669"/>
    <property type="project" value="InterPro"/>
</dbReference>
<dbReference type="GO" id="GO:0046982">
    <property type="term" value="F:protein heterodimerization activity"/>
    <property type="evidence" value="ECO:0007669"/>
    <property type="project" value="InterPro"/>
</dbReference>
<evidence type="ECO:0000256" key="4">
    <source>
        <dbReference type="SAM" id="MobiDB-lite"/>
    </source>
</evidence>
<evidence type="ECO:0000256" key="2">
    <source>
        <dbReference type="PROSITE-ProRule" id="PRU00089"/>
    </source>
</evidence>
<feature type="region of interest" description="Disordered" evidence="4">
    <location>
        <begin position="643"/>
        <end position="670"/>
    </location>
</feature>
<feature type="compositionally biased region" description="Basic residues" evidence="4">
    <location>
        <begin position="1288"/>
        <end position="1316"/>
    </location>
</feature>
<dbReference type="InterPro" id="IPR036388">
    <property type="entry name" value="WH-like_DNA-bd_sf"/>
</dbReference>
<accession>A0A6G1LGZ7</accession>
<feature type="domain" description="HTH myb-type" evidence="8">
    <location>
        <begin position="871"/>
        <end position="918"/>
    </location>
</feature>
<dbReference type="GO" id="GO:0000978">
    <property type="term" value="F:RNA polymerase II cis-regulatory region sequence-specific DNA binding"/>
    <property type="evidence" value="ECO:0007669"/>
    <property type="project" value="TreeGrafter"/>
</dbReference>
<feature type="region of interest" description="Disordered" evidence="4">
    <location>
        <begin position="2150"/>
        <end position="2178"/>
    </location>
</feature>
<feature type="region of interest" description="Disordered" evidence="4">
    <location>
        <begin position="284"/>
        <end position="392"/>
    </location>
</feature>
<feature type="compositionally biased region" description="Basic and acidic residues" evidence="4">
    <location>
        <begin position="54"/>
        <end position="63"/>
    </location>
</feature>
<evidence type="ECO:0000313" key="9">
    <source>
        <dbReference type="EMBL" id="KAF2772126.1"/>
    </source>
</evidence>
<organism evidence="9 10">
    <name type="scientific">Teratosphaeria nubilosa</name>
    <dbReference type="NCBI Taxonomy" id="161662"/>
    <lineage>
        <taxon>Eukaryota</taxon>
        <taxon>Fungi</taxon>
        <taxon>Dikarya</taxon>
        <taxon>Ascomycota</taxon>
        <taxon>Pezizomycotina</taxon>
        <taxon>Dothideomycetes</taxon>
        <taxon>Dothideomycetidae</taxon>
        <taxon>Mycosphaerellales</taxon>
        <taxon>Teratosphaeriaceae</taxon>
        <taxon>Teratosphaeria</taxon>
    </lineage>
</organism>
<dbReference type="EMBL" id="ML995816">
    <property type="protein sequence ID" value="KAF2772126.1"/>
    <property type="molecule type" value="Genomic_DNA"/>
</dbReference>
<dbReference type="SMART" id="SM00401">
    <property type="entry name" value="ZnF_GATA"/>
    <property type="match status" value="1"/>
</dbReference>
<dbReference type="PROSITE" id="PS50090">
    <property type="entry name" value="MYB_LIKE"/>
    <property type="match status" value="1"/>
</dbReference>
<feature type="compositionally biased region" description="Acidic residues" evidence="4">
    <location>
        <begin position="34"/>
        <end position="51"/>
    </location>
</feature>
<feature type="region of interest" description="Disordered" evidence="4">
    <location>
        <begin position="1056"/>
        <end position="1078"/>
    </location>
</feature>
<dbReference type="PROSITE" id="PS50039">
    <property type="entry name" value="FORK_HEAD_3"/>
    <property type="match status" value="1"/>
</dbReference>
<dbReference type="PRINTS" id="PR00053">
    <property type="entry name" value="FORKHEAD"/>
</dbReference>
<dbReference type="SUPFAM" id="SSF57716">
    <property type="entry name" value="Glucocorticoid receptor-like (DNA-binding domain)"/>
    <property type="match status" value="1"/>
</dbReference>
<feature type="region of interest" description="Disordered" evidence="4">
    <location>
        <begin position="826"/>
        <end position="865"/>
    </location>
</feature>
<evidence type="ECO:0000259" key="6">
    <source>
        <dbReference type="PROSITE" id="PS50090"/>
    </source>
</evidence>
<sequence>MPARLYEPVDPNLSAPEQWPQRPPQPGDTQAEPIDLDTTDNDDDDEDDDVSPELARDRKANDARLKNRFEAIFEKYGRDFTGVGDEIDLETGEIVVDNGHLEKMQDEADAGDGDSAPLQFAHAFAENLKQEELSSSYESDAEEDEDEPQDDSETASGDDDDSSGDVNDVVFSAREQSIESDTSPVEPDDESIEPKLAQLTSAAHLAPPGVGGSGQSSTWNQSHSHSRSGTISQSGTPDLDFMRLPEVQETMLALKSQNDIGGRAMDQTAIAALGKSIASQIARFMKGPKSKGKQKKRKDAAWDYPELPEDAPRRVSMPPLPSRPRLPSLKSAISPNKAPASKNTTRGARTKGKGKEKPKPSASLWAPVAHPKIRRPRKKKQAEAPLGNTLDDPEAVTAVDEIQDGQDTIQLKRCSNCDAIATVTWRKAPDGSDMCNGCGMYLYHYGLMKPPRPPTPPPEPPKPKPPAANTSKRVVQPHKEGSRHTKFSLEEDALVIKLKEFDNLSWEQIGRHFEGRSSFAAQCRYSKILIDSEKPEAAKARAALVEQGFDFTQLERDKNGGFLKKEDQLLLQLCPVPPPNRDAPSSTATEGPIIVEDDETVSETTLDQGPDFSAIAAEHFPQFSPQALQDRYIYHLERYVQANDPKAKKKTQPRDGPVWKEPNPRAPRSTGVFFSPEENVRLVQYREVNPISWEAVGHKFPGRSGMSIQKRYTRELAQRKAIVAKGGKDPYSHLFKNGVLSAIDKDAETQEARKQLLKAMERCKFTRVEDERIVRLRQEQKLGWDQMAAQFPERTPDNLQMRYEFLQAKLIKPAGSGGLVEDPSIYDIPISDAPQRSETQATADGHDAGNVADADEELPKLKGPRKAKATKFLKAEDKLILKLHFDQGLDWEQISTHLPGRTAEQVERRFTKKLLPDHGNYEPDDSPDLEDSDEEHVATHGDTESADSEALEDRQPEYLWEQHAGALPDAEFPGLEDLSDGELGPSSIFLTGSLKQHLQRSKDGLHNHRRYPKRDEEKIIQLRREGLNWEAIMSEFPGRTAYELASYWHQRLKPGRTVKRQRTPSTNDPHQNIKADSTDGFVGGAKAANLFTLLARGGTALPVADEVPITSAVAKAKKVQDRTFEAANAKRKGTQKKLSRRTKLLPRSLPEAQWLNENGEETVVPSIEPGECLEKLRDGTLVQRFADPTPEIHGWDDSDCESEHEFAAASERSLSPGEYDETGFAIVDDSSYEIESVEHHSRSNAPNMAARNDPVDRKMLMNESEVETDDTDEWHPGRRPGRSSAAPKRGRKSTIAPSKKRKSNQRKSKRPSKRSRIVRDTETPESVIEIKDESEDEQVISEPEQDESYQPAPSSVPDRPQTPPTDAYDQDVRDQESGEKRAQPVYPDHTPELSSPTMPPTYDTPARYEQQAHPYFAAPAAQMYSPLREERPTEHDAWADSMDIGPALLGDAGVDAHLPSQQLDIPASSAQIPSTSDVPNTLDSKSDDENAMNLDSDDEAIAQTGRQRASEEPLPRTRRSMRSGGASTSPPPDLLSSANNPPPFSWSELVTMALKSIASQRLSTNGIYLFLKDKFPYFKTCNAERKKALQTFLARSSDFAQSAERRGEDTWTFASRLVTVPETKEPTPNRCKEAAPDAPDTEWMEDSSLFVEPGPMAMQTSEETAPATGAQADESNNTSAFLHWSETVNDVEDIQPAMETDGPSTASHGHVAFARLKEATRPVKRALPSLVREDDMGRLLEIKDTSAHSAISLMPERKRRGRPRKLGPRPLEPRSMSEEANGVPEVPERFDFQAADAVDPALDSQQDVEESSSAHATLEPHAIHSPDPPGTSRDQSFTLSYRTYDRDYVTAHPEFKWVHRGNGRYRRKIAGRDEMDGLNSSDTDDEHYSTKDDARATVNIRARSTQPDSDLLDGANANGTYGRAYVEQHPEFAWIHRGHGRYRRKSAAELEETPITQYSPPPAPSAAPRQAQDDRGRFTALDGLTRANVPSLHQAVDVPILVRSSAFGRTREGQQQTMPTSDVCREPDSSSSDLMGMSAAKQAHWPRAAITHQPSMHTPVPSSPAPRTIFERLAGYSKRSTPTPQNAGSTLFSRHLNRPQQRAASQTPVQYSRLHRAMTPGMEPAQRAAMSAMRASSVGLGSVAARRALAREGTPFSKRVVETPPPSRDADSEEDELA</sequence>
<feature type="compositionally biased region" description="Acidic residues" evidence="4">
    <location>
        <begin position="139"/>
        <end position="163"/>
    </location>
</feature>
<dbReference type="InterPro" id="IPR009072">
    <property type="entry name" value="Histone-fold"/>
</dbReference>
<dbReference type="Proteomes" id="UP000799436">
    <property type="component" value="Unassembled WGS sequence"/>
</dbReference>
<dbReference type="Gene3D" id="3.30.50.10">
    <property type="entry name" value="Erythroid Transcription Factor GATA-1, subunit A"/>
    <property type="match status" value="1"/>
</dbReference>
<feature type="region of interest" description="Disordered" evidence="4">
    <location>
        <begin position="1623"/>
        <end position="1643"/>
    </location>
</feature>
<feature type="region of interest" description="Disordered" evidence="4">
    <location>
        <begin position="98"/>
        <end position="239"/>
    </location>
</feature>
<dbReference type="GO" id="GO:0008270">
    <property type="term" value="F:zinc ion binding"/>
    <property type="evidence" value="ECO:0007669"/>
    <property type="project" value="UniProtKB-KW"/>
</dbReference>
<feature type="region of interest" description="Disordered" evidence="4">
    <location>
        <begin position="1235"/>
        <end position="1405"/>
    </location>
</feature>
<dbReference type="Gene3D" id="1.10.20.10">
    <property type="entry name" value="Histone, subunit A"/>
    <property type="match status" value="1"/>
</dbReference>
<dbReference type="GO" id="GO:0000981">
    <property type="term" value="F:DNA-binding transcription factor activity, RNA polymerase II-specific"/>
    <property type="evidence" value="ECO:0007669"/>
    <property type="project" value="TreeGrafter"/>
</dbReference>
<feature type="compositionally biased region" description="Basic residues" evidence="4">
    <location>
        <begin position="1757"/>
        <end position="1767"/>
    </location>
</feature>
<feature type="compositionally biased region" description="Basic residues" evidence="4">
    <location>
        <begin position="286"/>
        <end position="298"/>
    </location>
</feature>
<reference evidence="9" key="1">
    <citation type="journal article" date="2020" name="Stud. Mycol.">
        <title>101 Dothideomycetes genomes: a test case for predicting lifestyles and emergence of pathogens.</title>
        <authorList>
            <person name="Haridas S."/>
            <person name="Albert R."/>
            <person name="Binder M."/>
            <person name="Bloem J."/>
            <person name="Labutti K."/>
            <person name="Salamov A."/>
            <person name="Andreopoulos B."/>
            <person name="Baker S."/>
            <person name="Barry K."/>
            <person name="Bills G."/>
            <person name="Bluhm B."/>
            <person name="Cannon C."/>
            <person name="Castanera R."/>
            <person name="Culley D."/>
            <person name="Daum C."/>
            <person name="Ezra D."/>
            <person name="Gonzalez J."/>
            <person name="Henrissat B."/>
            <person name="Kuo A."/>
            <person name="Liang C."/>
            <person name="Lipzen A."/>
            <person name="Lutzoni F."/>
            <person name="Magnuson J."/>
            <person name="Mondo S."/>
            <person name="Nolan M."/>
            <person name="Ohm R."/>
            <person name="Pangilinan J."/>
            <person name="Park H.-J."/>
            <person name="Ramirez L."/>
            <person name="Alfaro M."/>
            <person name="Sun H."/>
            <person name="Tritt A."/>
            <person name="Yoshinaga Y."/>
            <person name="Zwiers L.-H."/>
            <person name="Turgeon B."/>
            <person name="Goodwin S."/>
            <person name="Spatafora J."/>
            <person name="Crous P."/>
            <person name="Grigoriev I."/>
        </authorList>
    </citation>
    <scope>NUCLEOTIDE SEQUENCE</scope>
    <source>
        <strain evidence="9">CBS 116005</strain>
    </source>
</reference>
<dbReference type="OrthoDB" id="2420608at2759"/>
<proteinExistence type="predicted"/>
<protein>
    <recommendedName>
        <fullName evidence="11">Myb-like domain-containing protein</fullName>
    </recommendedName>
</protein>
<evidence type="ECO:0000256" key="3">
    <source>
        <dbReference type="PROSITE-ProRule" id="PRU00094"/>
    </source>
</evidence>
<feature type="compositionally biased region" description="Basic residues" evidence="4">
    <location>
        <begin position="371"/>
        <end position="380"/>
    </location>
</feature>
<feature type="compositionally biased region" description="Basic and acidic residues" evidence="4">
    <location>
        <begin position="1623"/>
        <end position="1635"/>
    </location>
</feature>
<dbReference type="Pfam" id="PF00320">
    <property type="entry name" value="GATA"/>
    <property type="match status" value="1"/>
</dbReference>
<keyword evidence="3" id="KW-0479">Metal-binding</keyword>
<feature type="region of interest" description="Disordered" evidence="4">
    <location>
        <begin position="912"/>
        <end position="953"/>
    </location>
</feature>
<dbReference type="InterPro" id="IPR001766">
    <property type="entry name" value="Fork_head_dom"/>
</dbReference>
<keyword evidence="1 2" id="KW-0238">DNA-binding</keyword>
<dbReference type="InterPro" id="IPR009057">
    <property type="entry name" value="Homeodomain-like_sf"/>
</dbReference>
<feature type="region of interest" description="Disordered" evidence="4">
    <location>
        <begin position="1189"/>
        <end position="1221"/>
    </location>
</feature>
<dbReference type="PANTHER" id="PTHR45614">
    <property type="entry name" value="MYB PROTEIN-RELATED"/>
    <property type="match status" value="1"/>
</dbReference>
<name>A0A6G1LGZ7_9PEZI</name>
<dbReference type="PROSITE" id="PS51294">
    <property type="entry name" value="HTH_MYB"/>
    <property type="match status" value="1"/>
</dbReference>
<dbReference type="Pfam" id="PF00249">
    <property type="entry name" value="Myb_DNA-binding"/>
    <property type="match status" value="1"/>
</dbReference>
<feature type="region of interest" description="Disordered" evidence="4">
    <location>
        <begin position="2009"/>
        <end position="2034"/>
    </location>
</feature>
<dbReference type="SUPFAM" id="SSF46689">
    <property type="entry name" value="Homeodomain-like"/>
    <property type="match status" value="2"/>
</dbReference>
<feature type="compositionally biased region" description="Acidic residues" evidence="4">
    <location>
        <begin position="1332"/>
        <end position="1347"/>
    </location>
</feature>
<gene>
    <name evidence="9" type="ORF">EJ03DRAFT_324970</name>
</gene>
<dbReference type="InterPro" id="IPR017930">
    <property type="entry name" value="Myb_dom"/>
</dbReference>
<dbReference type="CDD" id="cd00167">
    <property type="entry name" value="SANT"/>
    <property type="match status" value="4"/>
</dbReference>
<dbReference type="InterPro" id="IPR013088">
    <property type="entry name" value="Znf_NHR/GATA"/>
</dbReference>
<dbReference type="Pfam" id="PF00250">
    <property type="entry name" value="Forkhead"/>
    <property type="match status" value="1"/>
</dbReference>
<dbReference type="InterPro" id="IPR000679">
    <property type="entry name" value="Znf_GATA"/>
</dbReference>
<feature type="region of interest" description="Disordered" evidence="4">
    <location>
        <begin position="451"/>
        <end position="485"/>
    </location>
</feature>
<evidence type="ECO:0008006" key="11">
    <source>
        <dbReference type="Google" id="ProtNLM"/>
    </source>
</evidence>
<dbReference type="InterPro" id="IPR036390">
    <property type="entry name" value="WH_DNA-bd_sf"/>
</dbReference>
<dbReference type="GO" id="GO:0005634">
    <property type="term" value="C:nucleus"/>
    <property type="evidence" value="ECO:0007669"/>
    <property type="project" value="UniProtKB-SubCell"/>
</dbReference>
<keyword evidence="2" id="KW-0539">Nucleus</keyword>
<evidence type="ECO:0000313" key="10">
    <source>
        <dbReference type="Proteomes" id="UP000799436"/>
    </source>
</evidence>
<feature type="DNA-binding region" description="Fork-head" evidence="2">
    <location>
        <begin position="1541"/>
        <end position="1616"/>
    </location>
</feature>
<dbReference type="InterPro" id="IPR050560">
    <property type="entry name" value="MYB_TF"/>
</dbReference>
<dbReference type="SMART" id="SM00339">
    <property type="entry name" value="FH"/>
    <property type="match status" value="1"/>
</dbReference>
<dbReference type="Gene3D" id="1.10.10.60">
    <property type="entry name" value="Homeodomain-like"/>
    <property type="match status" value="1"/>
</dbReference>
<feature type="region of interest" description="Disordered" evidence="4">
    <location>
        <begin position="1750"/>
        <end position="1836"/>
    </location>
</feature>
<evidence type="ECO:0000259" key="5">
    <source>
        <dbReference type="PROSITE" id="PS50039"/>
    </source>
</evidence>
<dbReference type="Gene3D" id="1.10.10.10">
    <property type="entry name" value="Winged helix-like DNA-binding domain superfamily/Winged helix DNA-binding domain"/>
    <property type="match status" value="1"/>
</dbReference>
<comment type="subcellular location">
    <subcellularLocation>
        <location evidence="2">Nucleus</location>
    </subcellularLocation>
</comment>
<dbReference type="InterPro" id="IPR001005">
    <property type="entry name" value="SANT/Myb"/>
</dbReference>
<keyword evidence="3" id="KW-0863">Zinc-finger</keyword>
<feature type="compositionally biased region" description="Polar residues" evidence="4">
    <location>
        <begin position="215"/>
        <end position="236"/>
    </location>
</feature>
<keyword evidence="10" id="KW-1185">Reference proteome</keyword>
<feature type="compositionally biased region" description="Basic and acidic residues" evidence="4">
    <location>
        <begin position="1370"/>
        <end position="1382"/>
    </location>
</feature>
<dbReference type="PROSITE" id="PS50114">
    <property type="entry name" value="GATA_ZN_FINGER_2"/>
    <property type="match status" value="1"/>
</dbReference>
<feature type="compositionally biased region" description="Basic and acidic residues" evidence="4">
    <location>
        <begin position="912"/>
        <end position="921"/>
    </location>
</feature>
<evidence type="ECO:0000259" key="7">
    <source>
        <dbReference type="PROSITE" id="PS50114"/>
    </source>
</evidence>
<dbReference type="CDD" id="cd00202">
    <property type="entry name" value="ZnF_GATA"/>
    <property type="match status" value="1"/>
</dbReference>
<feature type="compositionally biased region" description="Basic and acidic residues" evidence="4">
    <location>
        <begin position="1193"/>
        <end position="1206"/>
    </location>
</feature>
<dbReference type="SMART" id="SM00717">
    <property type="entry name" value="SANT"/>
    <property type="match status" value="6"/>
</dbReference>
<feature type="compositionally biased region" description="Polar residues" evidence="4">
    <location>
        <begin position="1466"/>
        <end position="1483"/>
    </location>
</feature>
<feature type="region of interest" description="Disordered" evidence="4">
    <location>
        <begin position="1466"/>
        <end position="1540"/>
    </location>
</feature>
<dbReference type="Pfam" id="PF10384">
    <property type="entry name" value="Scm3"/>
    <property type="match status" value="1"/>
</dbReference>
<keyword evidence="3" id="KW-0862">Zinc</keyword>
<feature type="compositionally biased region" description="Pro residues" evidence="4">
    <location>
        <begin position="451"/>
        <end position="466"/>
    </location>
</feature>
<feature type="compositionally biased region" description="Acidic residues" evidence="4">
    <location>
        <begin position="922"/>
        <end position="934"/>
    </location>
</feature>
<dbReference type="SUPFAM" id="SSF46785">
    <property type="entry name" value="Winged helix' DNA-binding domain"/>
    <property type="match status" value="1"/>
</dbReference>
<dbReference type="InterPro" id="IPR018465">
    <property type="entry name" value="Scm3/HJURP"/>
</dbReference>
<feature type="domain" description="Fork-head" evidence="5">
    <location>
        <begin position="1541"/>
        <end position="1616"/>
    </location>
</feature>
<feature type="domain" description="GATA-type" evidence="7">
    <location>
        <begin position="408"/>
        <end position="450"/>
    </location>
</feature>
<evidence type="ECO:0000256" key="1">
    <source>
        <dbReference type="ARBA" id="ARBA00023125"/>
    </source>
</evidence>
<feature type="region of interest" description="Disordered" evidence="4">
    <location>
        <begin position="1"/>
        <end position="63"/>
    </location>
</feature>